<name>A0ABQ9HPS3_9NEOP</name>
<dbReference type="EMBL" id="JARBHB010000004">
    <property type="protein sequence ID" value="KAJ8886332.1"/>
    <property type="molecule type" value="Genomic_DNA"/>
</dbReference>
<dbReference type="Proteomes" id="UP001159363">
    <property type="component" value="Chromosome X"/>
</dbReference>
<evidence type="ECO:0000313" key="2">
    <source>
        <dbReference type="Proteomes" id="UP001159363"/>
    </source>
</evidence>
<reference evidence="1 2" key="1">
    <citation type="submission" date="2023-02" db="EMBL/GenBank/DDBJ databases">
        <title>LHISI_Scaffold_Assembly.</title>
        <authorList>
            <person name="Stuart O.P."/>
            <person name="Cleave R."/>
            <person name="Magrath M.J.L."/>
            <person name="Mikheyev A.S."/>
        </authorList>
    </citation>
    <scope>NUCLEOTIDE SEQUENCE [LARGE SCALE GENOMIC DNA]</scope>
    <source>
        <strain evidence="1">Daus_M_001</strain>
        <tissue evidence="1">Leg muscle</tissue>
    </source>
</reference>
<keyword evidence="2" id="KW-1185">Reference proteome</keyword>
<comment type="caution">
    <text evidence="1">The sequence shown here is derived from an EMBL/GenBank/DDBJ whole genome shotgun (WGS) entry which is preliminary data.</text>
</comment>
<evidence type="ECO:0000313" key="1">
    <source>
        <dbReference type="EMBL" id="KAJ8886332.1"/>
    </source>
</evidence>
<accession>A0ABQ9HPS3</accession>
<gene>
    <name evidence="1" type="ORF">PR048_012543</name>
</gene>
<sequence length="798" mass="90147">MKPEDCYMFTIGAESCRACRMRGETQQWSEKSCWCTDSRVDFGLHDLFSRKSAFRIATAPAITDKHSRRMFAICHISGNKYCDNTTGMTTCLALVCVTHEWTYTLGTYLDRQAACWCSSWRTWTDKQRAGALARTWTDKQRAGALAGVPGQTSSVLLAYLDRQAACWCSSTYLDRQAACWCSSWRTWTDKQRAGALARTWTDKQRAGALAGVPRKGIHLVKTVSEALNTQHLRIQSLNRRFCRELQSQTPAKWRHWRAIFWNTVHQSALGNLFVNHGSLRNMVAFASCNNQADRKQSIAQPIRVWVDAHQENRHISSSLCTYLLCVPNCKVPCIFETHQVIVFIGSYASHRTSCKRLQWSGAAVVKWLDYSPPSKTNLVDPGFFHVRIVLDDAAGRRFFSGIAHFLHRCIPVLIHTHLVGSEDLVKSFLLYFPLYFTGTIIIMSLLYRNANITAGEQRATFVLTHRNTNLHNYYCCTRGRVAVKLFASHQSEQGSISTGVTDGFSHVGIVPDDAAARWVSSEISCFSCPFIPALLHTPLASPSSALKTSLHLLPYILYAQAAQLTCSLYVSDSPQHDDKRRSYITQHAENTARQLRECLALSGEGVLATRGIVALMTPALLGFKRGKKLNYLFYDQSETCPPPPSLGGTVAGWLACTPPTTRFSQVRIVPDDAVGRRVFSAISRFPGSFIPALLHTHLNHPHRLSRPRWEELLKYFHLRPLPSPPIIYMYMKLMYGKQLVTMRDGAELRLLGDQNLHVQAYRYSEDDGRVRIEPGTLTTTACHMLPWTLLPFLYLLFF</sequence>
<proteinExistence type="predicted"/>
<organism evidence="1 2">
    <name type="scientific">Dryococelus australis</name>
    <dbReference type="NCBI Taxonomy" id="614101"/>
    <lineage>
        <taxon>Eukaryota</taxon>
        <taxon>Metazoa</taxon>
        <taxon>Ecdysozoa</taxon>
        <taxon>Arthropoda</taxon>
        <taxon>Hexapoda</taxon>
        <taxon>Insecta</taxon>
        <taxon>Pterygota</taxon>
        <taxon>Neoptera</taxon>
        <taxon>Polyneoptera</taxon>
        <taxon>Phasmatodea</taxon>
        <taxon>Verophasmatodea</taxon>
        <taxon>Anareolatae</taxon>
        <taxon>Phasmatidae</taxon>
        <taxon>Eurycanthinae</taxon>
        <taxon>Dryococelus</taxon>
    </lineage>
</organism>
<protein>
    <submittedName>
        <fullName evidence="1">Uncharacterized protein</fullName>
    </submittedName>
</protein>